<reference evidence="2" key="1">
    <citation type="journal article" date="2019" name="Int. J. Syst. Evol. Microbiol.">
        <title>The Global Catalogue of Microorganisms (GCM) 10K type strain sequencing project: providing services to taxonomists for standard genome sequencing and annotation.</title>
        <authorList>
            <consortium name="The Broad Institute Genomics Platform"/>
            <consortium name="The Broad Institute Genome Sequencing Center for Infectious Disease"/>
            <person name="Wu L."/>
            <person name="Ma J."/>
        </authorList>
    </citation>
    <scope>NUCLEOTIDE SEQUENCE [LARGE SCALE GENOMIC DNA]</scope>
    <source>
        <strain evidence="2">CGMCC 4.1530</strain>
    </source>
</reference>
<organism evidence="1 2">
    <name type="scientific">Tatumella punctata</name>
    <dbReference type="NCBI Taxonomy" id="399969"/>
    <lineage>
        <taxon>Bacteria</taxon>
        <taxon>Pseudomonadati</taxon>
        <taxon>Pseudomonadota</taxon>
        <taxon>Gammaproteobacteria</taxon>
        <taxon>Enterobacterales</taxon>
        <taxon>Erwiniaceae</taxon>
        <taxon>Tatumella</taxon>
    </lineage>
</organism>
<dbReference type="SUPFAM" id="SSF51182">
    <property type="entry name" value="RmlC-like cupins"/>
    <property type="match status" value="1"/>
</dbReference>
<proteinExistence type="predicted"/>
<gene>
    <name evidence="1" type="ORF">ACFP73_04250</name>
</gene>
<dbReference type="RefSeq" id="WP_212708231.1">
    <property type="nucleotide sequence ID" value="NZ_BAAAFW010000025.1"/>
</dbReference>
<dbReference type="EMBL" id="JBHSUC010000003">
    <property type="protein sequence ID" value="MFC6361311.1"/>
    <property type="molecule type" value="Genomic_DNA"/>
</dbReference>
<keyword evidence="2" id="KW-1185">Reference proteome</keyword>
<name>A0ABW1VJK8_9GAMM</name>
<evidence type="ECO:0000313" key="1">
    <source>
        <dbReference type="EMBL" id="MFC6361311.1"/>
    </source>
</evidence>
<dbReference type="Gene3D" id="2.60.120.10">
    <property type="entry name" value="Jelly Rolls"/>
    <property type="match status" value="1"/>
</dbReference>
<sequence length="103" mass="11671">MNVIRSKDFHGNKAWEALPVTIFGETGVNPHSTDEACQWHINDGQEVFAVMDGIVDIHYKRDRQKKVITLYAGDIFYASEGTEHVAYPQGISRILVTEKQHSI</sequence>
<evidence type="ECO:0000313" key="2">
    <source>
        <dbReference type="Proteomes" id="UP001596215"/>
    </source>
</evidence>
<dbReference type="InterPro" id="IPR014710">
    <property type="entry name" value="RmlC-like_jellyroll"/>
</dbReference>
<comment type="caution">
    <text evidence="1">The sequence shown here is derived from an EMBL/GenBank/DDBJ whole genome shotgun (WGS) entry which is preliminary data.</text>
</comment>
<dbReference type="Proteomes" id="UP001596215">
    <property type="component" value="Unassembled WGS sequence"/>
</dbReference>
<accession>A0ABW1VJK8</accession>
<protein>
    <submittedName>
        <fullName evidence="1">Cupin</fullName>
    </submittedName>
</protein>
<dbReference type="InterPro" id="IPR011051">
    <property type="entry name" value="RmlC_Cupin_sf"/>
</dbReference>